<dbReference type="SUPFAM" id="SSF56672">
    <property type="entry name" value="DNA/RNA polymerases"/>
    <property type="match status" value="1"/>
</dbReference>
<keyword evidence="2" id="KW-1185">Reference proteome</keyword>
<dbReference type="Proteomes" id="UP001058974">
    <property type="component" value="Chromosome 1"/>
</dbReference>
<organism evidence="1 2">
    <name type="scientific">Pisum sativum</name>
    <name type="common">Garden pea</name>
    <name type="synonym">Lathyrus oleraceus</name>
    <dbReference type="NCBI Taxonomy" id="3888"/>
    <lineage>
        <taxon>Eukaryota</taxon>
        <taxon>Viridiplantae</taxon>
        <taxon>Streptophyta</taxon>
        <taxon>Embryophyta</taxon>
        <taxon>Tracheophyta</taxon>
        <taxon>Spermatophyta</taxon>
        <taxon>Magnoliopsida</taxon>
        <taxon>eudicotyledons</taxon>
        <taxon>Gunneridae</taxon>
        <taxon>Pentapetalae</taxon>
        <taxon>rosids</taxon>
        <taxon>fabids</taxon>
        <taxon>Fabales</taxon>
        <taxon>Fabaceae</taxon>
        <taxon>Papilionoideae</taxon>
        <taxon>50 kb inversion clade</taxon>
        <taxon>NPAAA clade</taxon>
        <taxon>Hologalegina</taxon>
        <taxon>IRL clade</taxon>
        <taxon>Fabeae</taxon>
        <taxon>Lathyrus</taxon>
    </lineage>
</organism>
<reference evidence="1 2" key="1">
    <citation type="journal article" date="2022" name="Nat. Genet.">
        <title>Improved pea reference genome and pan-genome highlight genomic features and evolutionary characteristics.</title>
        <authorList>
            <person name="Yang T."/>
            <person name="Liu R."/>
            <person name="Luo Y."/>
            <person name="Hu S."/>
            <person name="Wang D."/>
            <person name="Wang C."/>
            <person name="Pandey M.K."/>
            <person name="Ge S."/>
            <person name="Xu Q."/>
            <person name="Li N."/>
            <person name="Li G."/>
            <person name="Huang Y."/>
            <person name="Saxena R.K."/>
            <person name="Ji Y."/>
            <person name="Li M."/>
            <person name="Yan X."/>
            <person name="He Y."/>
            <person name="Liu Y."/>
            <person name="Wang X."/>
            <person name="Xiang C."/>
            <person name="Varshney R.K."/>
            <person name="Ding H."/>
            <person name="Gao S."/>
            <person name="Zong X."/>
        </authorList>
    </citation>
    <scope>NUCLEOTIDE SEQUENCE [LARGE SCALE GENOMIC DNA]</scope>
    <source>
        <strain evidence="1 2">cv. Zhongwan 6</strain>
    </source>
</reference>
<dbReference type="InterPro" id="IPR043502">
    <property type="entry name" value="DNA/RNA_pol_sf"/>
</dbReference>
<dbReference type="AlphaFoldDB" id="A0A9D4YK69"/>
<dbReference type="EMBL" id="JAMSHJ010000001">
    <property type="protein sequence ID" value="KAI5441086.1"/>
    <property type="molecule type" value="Genomic_DNA"/>
</dbReference>
<proteinExistence type="predicted"/>
<name>A0A9D4YK69_PEA</name>
<comment type="caution">
    <text evidence="1">The sequence shown here is derived from an EMBL/GenBank/DDBJ whole genome shotgun (WGS) entry which is preliminary data.</text>
</comment>
<accession>A0A9D4YK69</accession>
<gene>
    <name evidence="1" type="ORF">KIW84_010519</name>
</gene>
<dbReference type="PANTHER" id="PTHR11439:SF511">
    <property type="match status" value="1"/>
</dbReference>
<dbReference type="PANTHER" id="PTHR11439">
    <property type="entry name" value="GAG-POL-RELATED RETROTRANSPOSON"/>
    <property type="match status" value="1"/>
</dbReference>
<protein>
    <submittedName>
        <fullName evidence="1">Uncharacterized protein</fullName>
    </submittedName>
</protein>
<evidence type="ECO:0000313" key="1">
    <source>
        <dbReference type="EMBL" id="KAI5441086.1"/>
    </source>
</evidence>
<sequence length="246" mass="28251">MKDLGKLKYFLDIKLAHDQEGLFLYQQKYTLDILNECGMLGFNPSLFPMEANHKLALANGPPYSNTLKYRRLIGCLIYLTITRPKLTYYVHVLSQFMQTTLQDHWNATIRVLRYLKSSPGQGIVLPKNNNLQLVSFCDSDLASCPITSKSTSGYLMKLGKTPISWKTKKQVTISRSYSEAEYRTITHATSEIIWLCNLLNTLQVPCTFPTPLYCDNQAVIHLAANFVFHERTKHIKVDCHFIRDHV</sequence>
<dbReference type="CDD" id="cd09272">
    <property type="entry name" value="RNase_HI_RT_Ty1"/>
    <property type="match status" value="1"/>
</dbReference>
<evidence type="ECO:0000313" key="2">
    <source>
        <dbReference type="Proteomes" id="UP001058974"/>
    </source>
</evidence>
<dbReference type="Gramene" id="Psat01G0051900-T1">
    <property type="protein sequence ID" value="KAI5441086.1"/>
    <property type="gene ID" value="KIW84_010519"/>
</dbReference>